<evidence type="ECO:0000256" key="4">
    <source>
        <dbReference type="SAM" id="MobiDB-lite"/>
    </source>
</evidence>
<sequence length="375" mass="41838">MMKILLICTLSLISGSVGCSDVKGYSGGSVIIISNLKWDSRQSKYVCKVGKEACRDLIHFNTKEDYVIVERFMLYSNTKGYMTVFIRQLKLQDAGTYRIGVGTGKSTDVNLAVVNDSCCSGPKIINACLGQNTSIICNYPAVYERNYIHINKLDNNRVIKHILNTQTKPQNGRFSISNDTSAKVLSVNVSEVREADDGVYLCGVYIGEGSVPFYSYFTEIQLHIPAIHMITSAAPKEIPSDAECFSFFFIIGVCVCVALLLIGGFALMIYKMRHKRTHDSTPSSTDSEEASSVYENDLDNLPPYENLNSVMRLNHQNLHSITSQSDSTYQTLDPRTNQADSGYTSLTYTTDQSYSHYQCLNPRTQTNSVYHTLHS</sequence>
<dbReference type="GO" id="GO:0004888">
    <property type="term" value="F:transmembrane signaling receptor activity"/>
    <property type="evidence" value="ECO:0007669"/>
    <property type="project" value="TreeGrafter"/>
</dbReference>
<dbReference type="InterPro" id="IPR050671">
    <property type="entry name" value="CD300_family_receptors"/>
</dbReference>
<dbReference type="KEGG" id="ipu:124626100"/>
<keyword evidence="2 5" id="KW-0812">Transmembrane</keyword>
<protein>
    <submittedName>
        <fullName evidence="9">Junctional adhesion molecule-like</fullName>
    </submittedName>
</protein>
<dbReference type="InterPro" id="IPR036179">
    <property type="entry name" value="Ig-like_dom_sf"/>
</dbReference>
<comment type="subcellular location">
    <subcellularLocation>
        <location evidence="1">Membrane</location>
    </subcellularLocation>
</comment>
<feature type="signal peptide" evidence="6">
    <location>
        <begin position="1"/>
        <end position="19"/>
    </location>
</feature>
<dbReference type="InterPro" id="IPR013783">
    <property type="entry name" value="Ig-like_fold"/>
</dbReference>
<organism evidence="8 9">
    <name type="scientific">Ictalurus punctatus</name>
    <name type="common">Channel catfish</name>
    <name type="synonym">Silurus punctatus</name>
    <dbReference type="NCBI Taxonomy" id="7998"/>
    <lineage>
        <taxon>Eukaryota</taxon>
        <taxon>Metazoa</taxon>
        <taxon>Chordata</taxon>
        <taxon>Craniata</taxon>
        <taxon>Vertebrata</taxon>
        <taxon>Euteleostomi</taxon>
        <taxon>Actinopterygii</taxon>
        <taxon>Neopterygii</taxon>
        <taxon>Teleostei</taxon>
        <taxon>Ostariophysi</taxon>
        <taxon>Siluriformes</taxon>
        <taxon>Ictaluridae</taxon>
        <taxon>Ictalurus</taxon>
    </lineage>
</organism>
<dbReference type="PANTHER" id="PTHR11860">
    <property type="entry name" value="POLYMERIC-IMMUNOGLOBULIN RECEPTOR"/>
    <property type="match status" value="1"/>
</dbReference>
<evidence type="ECO:0000313" key="8">
    <source>
        <dbReference type="Proteomes" id="UP000221080"/>
    </source>
</evidence>
<evidence type="ECO:0000256" key="3">
    <source>
        <dbReference type="ARBA" id="ARBA00023136"/>
    </source>
</evidence>
<dbReference type="InterPro" id="IPR013106">
    <property type="entry name" value="Ig_V-set"/>
</dbReference>
<reference evidence="9" key="2">
    <citation type="submission" date="2025-08" db="UniProtKB">
        <authorList>
            <consortium name="RefSeq"/>
        </authorList>
    </citation>
    <scope>IDENTIFICATION</scope>
    <source>
        <tissue evidence="9">Blood</tissue>
    </source>
</reference>
<dbReference type="GeneID" id="124626100"/>
<feature type="region of interest" description="Disordered" evidence="4">
    <location>
        <begin position="324"/>
        <end position="344"/>
    </location>
</feature>
<dbReference type="AlphaFoldDB" id="A0A979F8L9"/>
<reference evidence="8" key="1">
    <citation type="journal article" date="2016" name="Nat. Commun.">
        <title>The channel catfish genome sequence provides insights into the evolution of scale formation in teleosts.</title>
        <authorList>
            <person name="Liu Z."/>
            <person name="Liu S."/>
            <person name="Yao J."/>
            <person name="Bao L."/>
            <person name="Zhang J."/>
            <person name="Li Y."/>
            <person name="Jiang C."/>
            <person name="Sun L."/>
            <person name="Wang R."/>
            <person name="Zhang Y."/>
            <person name="Zhou T."/>
            <person name="Zeng Q."/>
            <person name="Fu Q."/>
            <person name="Gao S."/>
            <person name="Li N."/>
            <person name="Koren S."/>
            <person name="Jiang Y."/>
            <person name="Zimin A."/>
            <person name="Xu P."/>
            <person name="Phillippy A.M."/>
            <person name="Geng X."/>
            <person name="Song L."/>
            <person name="Sun F."/>
            <person name="Li C."/>
            <person name="Wang X."/>
            <person name="Chen A."/>
            <person name="Jin Y."/>
            <person name="Yuan Z."/>
            <person name="Yang Y."/>
            <person name="Tan S."/>
            <person name="Peatman E."/>
            <person name="Lu J."/>
            <person name="Qin Z."/>
            <person name="Dunham R."/>
            <person name="Li Z."/>
            <person name="Sonstegard T."/>
            <person name="Feng J."/>
            <person name="Danzmann R.G."/>
            <person name="Schroeder S."/>
            <person name="Scheffler B."/>
            <person name="Duke M.V."/>
            <person name="Ballard L."/>
            <person name="Kucuktas H."/>
            <person name="Kaltenboeck L."/>
            <person name="Liu H."/>
            <person name="Armbruster J."/>
            <person name="Xie Y."/>
            <person name="Kirby M.L."/>
            <person name="Tian Y."/>
            <person name="Flanagan M.E."/>
            <person name="Mu W."/>
            <person name="Waldbieser G.C."/>
        </authorList>
    </citation>
    <scope>NUCLEOTIDE SEQUENCE [LARGE SCALE GENOMIC DNA]</scope>
    <source>
        <strain evidence="8">SDA103</strain>
    </source>
</reference>
<dbReference type="RefSeq" id="XP_047016482.1">
    <property type="nucleotide sequence ID" value="XM_047160526.2"/>
</dbReference>
<dbReference type="Proteomes" id="UP000221080">
    <property type="component" value="Chromosome 15"/>
</dbReference>
<evidence type="ECO:0000256" key="6">
    <source>
        <dbReference type="SAM" id="SignalP"/>
    </source>
</evidence>
<gene>
    <name evidence="9" type="primary">LOC124626100</name>
</gene>
<dbReference type="PROSITE" id="PS51257">
    <property type="entry name" value="PROKAR_LIPOPROTEIN"/>
    <property type="match status" value="1"/>
</dbReference>
<proteinExistence type="predicted"/>
<accession>A0A979F8L9</accession>
<dbReference type="PANTHER" id="PTHR11860:SF118">
    <property type="entry name" value="CMRF35-LIKE MOLECULE 3-RELATED"/>
    <property type="match status" value="1"/>
</dbReference>
<feature type="chain" id="PRO_5037938597" evidence="6">
    <location>
        <begin position="20"/>
        <end position="375"/>
    </location>
</feature>
<keyword evidence="8" id="KW-1185">Reference proteome</keyword>
<evidence type="ECO:0000256" key="2">
    <source>
        <dbReference type="ARBA" id="ARBA00022692"/>
    </source>
</evidence>
<keyword evidence="3 5" id="KW-0472">Membrane</keyword>
<name>A0A979F8L9_ICTPU</name>
<feature type="transmembrane region" description="Helical" evidence="5">
    <location>
        <begin position="245"/>
        <end position="270"/>
    </location>
</feature>
<dbReference type="OrthoDB" id="8442846at2759"/>
<feature type="domain" description="Immunoglobulin V-set" evidence="7">
    <location>
        <begin position="122"/>
        <end position="211"/>
    </location>
</feature>
<keyword evidence="6" id="KW-0732">Signal</keyword>
<evidence type="ECO:0000259" key="7">
    <source>
        <dbReference type="Pfam" id="PF07686"/>
    </source>
</evidence>
<dbReference type="Pfam" id="PF07686">
    <property type="entry name" value="V-set"/>
    <property type="match status" value="1"/>
</dbReference>
<evidence type="ECO:0000256" key="5">
    <source>
        <dbReference type="SAM" id="Phobius"/>
    </source>
</evidence>
<dbReference type="Gene3D" id="2.60.40.10">
    <property type="entry name" value="Immunoglobulins"/>
    <property type="match status" value="2"/>
</dbReference>
<evidence type="ECO:0000313" key="9">
    <source>
        <dbReference type="RefSeq" id="XP_047016482.1"/>
    </source>
</evidence>
<dbReference type="SUPFAM" id="SSF48726">
    <property type="entry name" value="Immunoglobulin"/>
    <property type="match status" value="1"/>
</dbReference>
<dbReference type="GO" id="GO:0005886">
    <property type="term" value="C:plasma membrane"/>
    <property type="evidence" value="ECO:0007669"/>
    <property type="project" value="TreeGrafter"/>
</dbReference>
<keyword evidence="5" id="KW-1133">Transmembrane helix</keyword>
<evidence type="ECO:0000256" key="1">
    <source>
        <dbReference type="ARBA" id="ARBA00004370"/>
    </source>
</evidence>